<evidence type="ECO:0000256" key="4">
    <source>
        <dbReference type="ARBA" id="ARBA00022840"/>
    </source>
</evidence>
<dbReference type="SUPFAM" id="SSF53244">
    <property type="entry name" value="MurD-like peptide ligases, peptide-binding domain"/>
    <property type="match status" value="1"/>
</dbReference>
<dbReference type="InterPro" id="IPR000713">
    <property type="entry name" value="Mur_ligase_N"/>
</dbReference>
<keyword evidence="3" id="KW-0547">Nucleotide-binding</keyword>
<sequence>MVGIKGVGMTSLAVYLKERGKNVWGSDVDETFPTDSVLRENDIDVASGFAKEHIEDGIDLVITTGAHGGLENEEVLEAKRQNIPVYTHAYELGHVMDSFKHRIAVCGAHGKTTTSAMVAYVLHELRLPASHLIGASRFSGLYGGHYGGEEYLAVEADEYATSIGIDNTPRFMSLNPNIIICTNIDFDHPDVYPSIEEVKKAYLKFFQKLDRETGILIYNSEDKHLQEVVSKLELKHLLPYSSNDERINLLIPGKHNVSNAQSVVKLASILKLDKDKVLAALTSFHGVNRRFEKISEDLYDDYAHHPAEIEALVGAAREKFPDKRIILLFQPHTFSRTAALLSEFATALSHADQSIVIEVFSSAREIDTSHGTSQELVEEAHKQGQKNVTYSKKDELVANLMKIYKKGDIVITVGAGSIYESHSDIIRSLSEEGMGG</sequence>
<evidence type="ECO:0000259" key="9">
    <source>
        <dbReference type="Pfam" id="PF01225"/>
    </source>
</evidence>
<dbReference type="PANTHER" id="PTHR43445">
    <property type="entry name" value="UDP-N-ACETYLMURAMATE--L-ALANINE LIGASE-RELATED"/>
    <property type="match status" value="1"/>
</dbReference>
<evidence type="ECO:0000256" key="5">
    <source>
        <dbReference type="ARBA" id="ARBA00022960"/>
    </source>
</evidence>
<keyword evidence="8" id="KW-0961">Cell wall biogenesis/degradation</keyword>
<feature type="domain" description="Mur ligase N-terminal catalytic" evidence="9">
    <location>
        <begin position="1"/>
        <end position="99"/>
    </location>
</feature>
<dbReference type="SUPFAM" id="SSF51984">
    <property type="entry name" value="MurCD N-terminal domain"/>
    <property type="match status" value="1"/>
</dbReference>
<dbReference type="SUPFAM" id="SSF53623">
    <property type="entry name" value="MurD-like peptide ligases, catalytic domain"/>
    <property type="match status" value="1"/>
</dbReference>
<dbReference type="AlphaFoldDB" id="A0A1F7GJT9"/>
<dbReference type="GO" id="GO:0051301">
    <property type="term" value="P:cell division"/>
    <property type="evidence" value="ECO:0007669"/>
    <property type="project" value="UniProtKB-KW"/>
</dbReference>
<reference evidence="12 13" key="1">
    <citation type="journal article" date="2016" name="Nat. Commun.">
        <title>Thousands of microbial genomes shed light on interconnected biogeochemical processes in an aquifer system.</title>
        <authorList>
            <person name="Anantharaman K."/>
            <person name="Brown C.T."/>
            <person name="Hug L.A."/>
            <person name="Sharon I."/>
            <person name="Castelle C.J."/>
            <person name="Probst A.J."/>
            <person name="Thomas B.C."/>
            <person name="Singh A."/>
            <person name="Wilkins M.J."/>
            <person name="Karaoz U."/>
            <person name="Brodie E.L."/>
            <person name="Williams K.H."/>
            <person name="Hubbard S.S."/>
            <person name="Banfield J.F."/>
        </authorList>
    </citation>
    <scope>NUCLEOTIDE SEQUENCE [LARGE SCALE GENOMIC DNA]</scope>
</reference>
<evidence type="ECO:0000313" key="13">
    <source>
        <dbReference type="Proteomes" id="UP000176850"/>
    </source>
</evidence>
<dbReference type="GO" id="GO:0005524">
    <property type="term" value="F:ATP binding"/>
    <property type="evidence" value="ECO:0007669"/>
    <property type="project" value="UniProtKB-KW"/>
</dbReference>
<evidence type="ECO:0000259" key="10">
    <source>
        <dbReference type="Pfam" id="PF02875"/>
    </source>
</evidence>
<proteinExistence type="predicted"/>
<dbReference type="InterPro" id="IPR013221">
    <property type="entry name" value="Mur_ligase_cen"/>
</dbReference>
<dbReference type="EMBL" id="MFZH01000013">
    <property type="protein sequence ID" value="OGK19290.1"/>
    <property type="molecule type" value="Genomic_DNA"/>
</dbReference>
<evidence type="ECO:0000256" key="2">
    <source>
        <dbReference type="ARBA" id="ARBA00022618"/>
    </source>
</evidence>
<dbReference type="GO" id="GO:0016881">
    <property type="term" value="F:acid-amino acid ligase activity"/>
    <property type="evidence" value="ECO:0007669"/>
    <property type="project" value="InterPro"/>
</dbReference>
<dbReference type="Gene3D" id="3.90.190.20">
    <property type="entry name" value="Mur ligase, C-terminal domain"/>
    <property type="match status" value="1"/>
</dbReference>
<evidence type="ECO:0008006" key="14">
    <source>
        <dbReference type="Google" id="ProtNLM"/>
    </source>
</evidence>
<evidence type="ECO:0000256" key="1">
    <source>
        <dbReference type="ARBA" id="ARBA00022598"/>
    </source>
</evidence>
<dbReference type="InterPro" id="IPR050061">
    <property type="entry name" value="MurCDEF_pg_biosynth"/>
</dbReference>
<accession>A0A1F7GJT9</accession>
<evidence type="ECO:0000259" key="11">
    <source>
        <dbReference type="Pfam" id="PF08245"/>
    </source>
</evidence>
<organism evidence="12 13">
    <name type="scientific">Candidatus Roizmanbacteria bacterium RIFCSPHIGHO2_01_FULL_39_24</name>
    <dbReference type="NCBI Taxonomy" id="1802032"/>
    <lineage>
        <taxon>Bacteria</taxon>
        <taxon>Candidatus Roizmaniibacteriota</taxon>
    </lineage>
</organism>
<dbReference type="GO" id="GO:0009252">
    <property type="term" value="P:peptidoglycan biosynthetic process"/>
    <property type="evidence" value="ECO:0007669"/>
    <property type="project" value="UniProtKB-KW"/>
</dbReference>
<evidence type="ECO:0000313" key="12">
    <source>
        <dbReference type="EMBL" id="OGK19290.1"/>
    </source>
</evidence>
<dbReference type="InterPro" id="IPR036565">
    <property type="entry name" value="Mur-like_cat_sf"/>
</dbReference>
<dbReference type="Gene3D" id="3.40.50.720">
    <property type="entry name" value="NAD(P)-binding Rossmann-like Domain"/>
    <property type="match status" value="1"/>
</dbReference>
<keyword evidence="4" id="KW-0067">ATP-binding</keyword>
<keyword evidence="7" id="KW-0131">Cell cycle</keyword>
<dbReference type="Gene3D" id="3.40.1190.10">
    <property type="entry name" value="Mur-like, catalytic domain"/>
    <property type="match status" value="1"/>
</dbReference>
<dbReference type="PANTHER" id="PTHR43445:SF3">
    <property type="entry name" value="UDP-N-ACETYLMURAMATE--L-ALANINE LIGASE"/>
    <property type="match status" value="1"/>
</dbReference>
<protein>
    <recommendedName>
        <fullName evidence="14">UDP-N-acetylmuramate--L-alanine ligase</fullName>
    </recommendedName>
</protein>
<keyword evidence="5" id="KW-0133">Cell shape</keyword>
<evidence type="ECO:0000256" key="7">
    <source>
        <dbReference type="ARBA" id="ARBA00023306"/>
    </source>
</evidence>
<keyword evidence="6" id="KW-0573">Peptidoglycan synthesis</keyword>
<dbReference type="Pfam" id="PF08245">
    <property type="entry name" value="Mur_ligase_M"/>
    <property type="match status" value="1"/>
</dbReference>
<dbReference type="InterPro" id="IPR036615">
    <property type="entry name" value="Mur_ligase_C_dom_sf"/>
</dbReference>
<feature type="domain" description="Mur ligase central" evidence="11">
    <location>
        <begin position="105"/>
        <end position="245"/>
    </location>
</feature>
<dbReference type="Pfam" id="PF01225">
    <property type="entry name" value="Mur_ligase"/>
    <property type="match status" value="1"/>
</dbReference>
<name>A0A1F7GJT9_9BACT</name>
<gene>
    <name evidence="12" type="ORF">A2799_00475</name>
</gene>
<feature type="domain" description="Mur ligase C-terminal" evidence="10">
    <location>
        <begin position="289"/>
        <end position="416"/>
    </location>
</feature>
<dbReference type="GO" id="GO:0008360">
    <property type="term" value="P:regulation of cell shape"/>
    <property type="evidence" value="ECO:0007669"/>
    <property type="project" value="UniProtKB-KW"/>
</dbReference>
<evidence type="ECO:0000256" key="6">
    <source>
        <dbReference type="ARBA" id="ARBA00022984"/>
    </source>
</evidence>
<dbReference type="Proteomes" id="UP000176850">
    <property type="component" value="Unassembled WGS sequence"/>
</dbReference>
<keyword evidence="1" id="KW-0436">Ligase</keyword>
<dbReference type="GO" id="GO:0071555">
    <property type="term" value="P:cell wall organization"/>
    <property type="evidence" value="ECO:0007669"/>
    <property type="project" value="UniProtKB-KW"/>
</dbReference>
<evidence type="ECO:0000256" key="3">
    <source>
        <dbReference type="ARBA" id="ARBA00022741"/>
    </source>
</evidence>
<evidence type="ECO:0000256" key="8">
    <source>
        <dbReference type="ARBA" id="ARBA00023316"/>
    </source>
</evidence>
<keyword evidence="2" id="KW-0132">Cell division</keyword>
<dbReference type="Pfam" id="PF02875">
    <property type="entry name" value="Mur_ligase_C"/>
    <property type="match status" value="1"/>
</dbReference>
<dbReference type="InterPro" id="IPR004101">
    <property type="entry name" value="Mur_ligase_C"/>
</dbReference>
<comment type="caution">
    <text evidence="12">The sequence shown here is derived from an EMBL/GenBank/DDBJ whole genome shotgun (WGS) entry which is preliminary data.</text>
</comment>